<dbReference type="SUPFAM" id="SSF81901">
    <property type="entry name" value="HCP-like"/>
    <property type="match status" value="2"/>
</dbReference>
<protein>
    <submittedName>
        <fullName evidence="1">Uncharacterized protein</fullName>
    </submittedName>
</protein>
<reference evidence="1" key="1">
    <citation type="journal article" date="2020" name="Nature">
        <title>Giant virus diversity and host interactions through global metagenomics.</title>
        <authorList>
            <person name="Schulz F."/>
            <person name="Roux S."/>
            <person name="Paez-Espino D."/>
            <person name="Jungbluth S."/>
            <person name="Walsh D.A."/>
            <person name="Denef V.J."/>
            <person name="McMahon K.D."/>
            <person name="Konstantinidis K.T."/>
            <person name="Eloe-Fadrosh E.A."/>
            <person name="Kyrpides N.C."/>
            <person name="Woyke T."/>
        </authorList>
    </citation>
    <scope>NUCLEOTIDE SEQUENCE</scope>
    <source>
        <strain evidence="1">GVMAG-S-3300012919-55</strain>
    </source>
</reference>
<proteinExistence type="predicted"/>
<dbReference type="AlphaFoldDB" id="A0A6C0KKA4"/>
<dbReference type="Gene3D" id="3.30.40.10">
    <property type="entry name" value="Zinc/RING finger domain, C3HC4 (zinc finger)"/>
    <property type="match status" value="1"/>
</dbReference>
<dbReference type="Gene3D" id="1.25.40.10">
    <property type="entry name" value="Tetratricopeptide repeat domain"/>
    <property type="match status" value="2"/>
</dbReference>
<accession>A0A6C0KKA4</accession>
<dbReference type="InterPro" id="IPR006597">
    <property type="entry name" value="Sel1-like"/>
</dbReference>
<dbReference type="InterPro" id="IPR013083">
    <property type="entry name" value="Znf_RING/FYVE/PHD"/>
</dbReference>
<dbReference type="InterPro" id="IPR050767">
    <property type="entry name" value="Sel1_AlgK"/>
</dbReference>
<sequence>MCDETHTVHPLESEFMLSMLQLLDQNATCGLSQLIMKIPVCINQDGNVRSISFEKEQIEKHIAHNEKNRAGRTWIIHPTNGTNIYKDNLLHGDKVIKGYPTSINIDMKNMIEKLIKNIQVEFEKYIWDYNVQNHPKYHKYIKLIQEYKKETKDLKGACIFGDEKSMEQLMETLYNNGIQEDKEQALKWAEKLKEHYHNDSGKFRIAFACNIGECGYEIDTIKARNIYEDLAQSGNIICMYNAGTLYSSDKNTKKAFEWFEKGYINNSLDCSVMYAKYCYEGIGCKVNKKKAFEIYQSISKTLMKTPESHIENEVSKACYNYGIMLMKERDCRNGIKYIDYAANNGNSDAQNTLNTMYNIEEFKHEETEEEEAD</sequence>
<dbReference type="PANTHER" id="PTHR11102">
    <property type="entry name" value="SEL-1-LIKE PROTEIN"/>
    <property type="match status" value="1"/>
</dbReference>
<name>A0A6C0KKA4_9ZZZZ</name>
<dbReference type="EMBL" id="MN740917">
    <property type="protein sequence ID" value="QHU17723.1"/>
    <property type="molecule type" value="Genomic_DNA"/>
</dbReference>
<dbReference type="SMART" id="SM00671">
    <property type="entry name" value="SEL1"/>
    <property type="match status" value="3"/>
</dbReference>
<dbReference type="Pfam" id="PF08238">
    <property type="entry name" value="Sel1"/>
    <property type="match status" value="4"/>
</dbReference>
<dbReference type="PANTHER" id="PTHR11102:SF160">
    <property type="entry name" value="ERAD-ASSOCIATED E3 UBIQUITIN-PROTEIN LIGASE COMPONENT HRD3"/>
    <property type="match status" value="1"/>
</dbReference>
<dbReference type="InterPro" id="IPR011990">
    <property type="entry name" value="TPR-like_helical_dom_sf"/>
</dbReference>
<evidence type="ECO:0000313" key="1">
    <source>
        <dbReference type="EMBL" id="QHU17723.1"/>
    </source>
</evidence>
<organism evidence="1">
    <name type="scientific">viral metagenome</name>
    <dbReference type="NCBI Taxonomy" id="1070528"/>
    <lineage>
        <taxon>unclassified sequences</taxon>
        <taxon>metagenomes</taxon>
        <taxon>organismal metagenomes</taxon>
    </lineage>
</organism>